<organism evidence="1 2">
    <name type="scientific">Metarhizium robertsii</name>
    <dbReference type="NCBI Taxonomy" id="568076"/>
    <lineage>
        <taxon>Eukaryota</taxon>
        <taxon>Fungi</taxon>
        <taxon>Dikarya</taxon>
        <taxon>Ascomycota</taxon>
        <taxon>Pezizomycotina</taxon>
        <taxon>Sordariomycetes</taxon>
        <taxon>Hypocreomycetidae</taxon>
        <taxon>Hypocreales</taxon>
        <taxon>Clavicipitaceae</taxon>
        <taxon>Metarhizium</taxon>
    </lineage>
</organism>
<name>A0A0A1V760_9HYPO</name>
<dbReference type="AlphaFoldDB" id="A0A0A1V760"/>
<proteinExistence type="predicted"/>
<evidence type="ECO:0000313" key="1">
    <source>
        <dbReference type="EMBL" id="EXV05715.1"/>
    </source>
</evidence>
<dbReference type="HOGENOM" id="CLU_973447_0_0_1"/>
<sequence>MRERLFECLSARMPGPSWRWDDGMNGDDGTRVEYVEPKKKKKKEAKTLVARPYEDPSAEWVTVTGVGDQLMAMTMAMAMAMATCTREGECHLVWGLARSLNHSFTHSLTHSVFDTPVDTRILGYFPRLDAQTRSPSCCRFRFAHLLGTQVGSCLVGGEKKESIGLLRKMGLNRPLPTRHPISASTNMQATTQTAWTNVRPICIAFAFLAKPSPAMSSKAEFPFEITPDISISLGNSCPSHPHGPHHTTDNISIQRCNPATEYRLALALPTQPRSLTLSKEEPAGFE</sequence>
<dbReference type="Proteomes" id="UP000030151">
    <property type="component" value="Unassembled WGS sequence"/>
</dbReference>
<accession>A0A0A1V760</accession>
<dbReference type="EMBL" id="JELW01000001">
    <property type="protein sequence ID" value="EXV05715.1"/>
    <property type="molecule type" value="Genomic_DNA"/>
</dbReference>
<protein>
    <submittedName>
        <fullName evidence="1">Uncharacterized protein</fullName>
    </submittedName>
</protein>
<reference evidence="1 2" key="1">
    <citation type="submission" date="2014-02" db="EMBL/GenBank/DDBJ databases">
        <title>The genome sequence of the entomopathogenic fungus Metarhizium robertsii ARSEF 2575.</title>
        <authorList>
            <person name="Giuliano Garisto Donzelli B."/>
            <person name="Roe B.A."/>
            <person name="Macmil S.L."/>
            <person name="Krasnoff S.B."/>
            <person name="Gibson D.M."/>
        </authorList>
    </citation>
    <scope>NUCLEOTIDE SEQUENCE [LARGE SCALE GENOMIC DNA]</scope>
    <source>
        <strain evidence="1 2">ARSEF 2575</strain>
    </source>
</reference>
<gene>
    <name evidence="1" type="ORF">X797_000432</name>
</gene>
<comment type="caution">
    <text evidence="1">The sequence shown here is derived from an EMBL/GenBank/DDBJ whole genome shotgun (WGS) entry which is preliminary data.</text>
</comment>
<evidence type="ECO:0000313" key="2">
    <source>
        <dbReference type="Proteomes" id="UP000030151"/>
    </source>
</evidence>